<evidence type="ECO:0000313" key="7">
    <source>
        <dbReference type="Proteomes" id="UP000037891"/>
    </source>
</evidence>
<dbReference type="Proteomes" id="UP000037891">
    <property type="component" value="Unassembled WGS sequence"/>
</dbReference>
<dbReference type="PATRIC" id="fig|81035.3.peg.133"/>
<evidence type="ECO:0000256" key="4">
    <source>
        <dbReference type="ARBA" id="ARBA00023118"/>
    </source>
</evidence>
<dbReference type="EMBL" id="LGLN01000067">
    <property type="protein sequence ID" value="KPC27616.1"/>
    <property type="molecule type" value="Genomic_DNA"/>
</dbReference>
<protein>
    <recommendedName>
        <fullName evidence="5">cGAS/DncV-like nucleotidyltransferase C-terminal helical domain-containing protein</fullName>
    </recommendedName>
</protein>
<sequence>MGKDVYRRLSDLKSRRRGNSSTIAMDSITANSRSISEKFETRSSGQWAKYALGIMQEVDPTYTQNSVAEGERVKNQITTRISTEVKFEYQGSVPLNVHIRGVSDIDILVLLSGYLTIDLSGSRANTTDYSNWVGQSGTAQLAFLRSELESALKAAYPAADVDITKDKAIALSGGSLLRKVDVVPSHWHDSANYQTSKNKKDREVKIYQKVTDDTLLNRPFLHIDKINQKEAVTRGGAKKTIRMLKNLKADSENPSAILVNSYEIAGLVFHFEDTPMSVPAYNELALVAVAKQQLTRMMDNKLWAMGLMTPDGIRRIIDSEEKFKSLTLLRDEVSELGKNLAVELTSRYWIDDLETLKALRESYIAE</sequence>
<dbReference type="Pfam" id="PF26305">
    <property type="entry name" value="CD_NTase_C"/>
    <property type="match status" value="1"/>
</dbReference>
<keyword evidence="4" id="KW-0051">Antiviral defense</keyword>
<gene>
    <name evidence="6" type="ORF">ABJ99_0112</name>
</gene>
<keyword evidence="1" id="KW-0808">Transferase</keyword>
<evidence type="ECO:0000259" key="5">
    <source>
        <dbReference type="Pfam" id="PF26305"/>
    </source>
</evidence>
<name>A0A0N0X8N9_PSESX</name>
<accession>A0A0N0X8N9</accession>
<keyword evidence="3" id="KW-0547">Nucleotide-binding</keyword>
<reference evidence="6 7" key="1">
    <citation type="submission" date="2015-07" db="EMBL/GenBank/DDBJ databases">
        <authorList>
            <person name="Noorani M."/>
        </authorList>
    </citation>
    <scope>NUCLEOTIDE SEQUENCE [LARGE SCALE GENOMIC DNA]</scope>
    <source>
        <strain evidence="6 7">0788_9</strain>
    </source>
</reference>
<comment type="caution">
    <text evidence="6">The sequence shown here is derived from an EMBL/GenBank/DDBJ whole genome shotgun (WGS) entry which is preliminary data.</text>
</comment>
<keyword evidence="2" id="KW-0548">Nucleotidyltransferase</keyword>
<proteinExistence type="predicted"/>
<feature type="domain" description="cGAS/DncV-like nucleotidyltransferase C-terminal helical" evidence="5">
    <location>
        <begin position="225"/>
        <end position="324"/>
    </location>
</feature>
<dbReference type="AlphaFoldDB" id="A0A0N0X8N9"/>
<evidence type="ECO:0000256" key="1">
    <source>
        <dbReference type="ARBA" id="ARBA00022679"/>
    </source>
</evidence>
<reference evidence="6 7" key="2">
    <citation type="submission" date="2015-10" db="EMBL/GenBank/DDBJ databases">
        <title>Comparative genomics and high-throughput reverse genetic screens identify a new phytobacterial MAMP and an Arabidopsis receptor required for immune elicitation.</title>
        <authorList>
            <person name="Mott G.A."/>
            <person name="Thakur S."/>
            <person name="Wang P.W."/>
            <person name="Desveaux D."/>
            <person name="Guttman D.S."/>
        </authorList>
    </citation>
    <scope>NUCLEOTIDE SEQUENCE [LARGE SCALE GENOMIC DNA]</scope>
    <source>
        <strain evidence="6 7">0788_9</strain>
    </source>
</reference>
<evidence type="ECO:0000256" key="2">
    <source>
        <dbReference type="ARBA" id="ARBA00022695"/>
    </source>
</evidence>
<dbReference type="InterPro" id="IPR058909">
    <property type="entry name" value="CD_NTase_C"/>
</dbReference>
<organism evidence="6 7">
    <name type="scientific">Pseudomonas syringae pv. cilantro</name>
    <dbReference type="NCBI Taxonomy" id="81035"/>
    <lineage>
        <taxon>Bacteria</taxon>
        <taxon>Pseudomonadati</taxon>
        <taxon>Pseudomonadota</taxon>
        <taxon>Gammaproteobacteria</taxon>
        <taxon>Pseudomonadales</taxon>
        <taxon>Pseudomonadaceae</taxon>
        <taxon>Pseudomonas</taxon>
        <taxon>Pseudomonas syringae</taxon>
    </lineage>
</organism>
<dbReference type="RefSeq" id="WP_054086864.1">
    <property type="nucleotide sequence ID" value="NZ_LGLN01000067.1"/>
</dbReference>
<evidence type="ECO:0000256" key="3">
    <source>
        <dbReference type="ARBA" id="ARBA00022741"/>
    </source>
</evidence>
<evidence type="ECO:0000313" key="6">
    <source>
        <dbReference type="EMBL" id="KPC27616.1"/>
    </source>
</evidence>